<feature type="domain" description="ChrR-like cupin" evidence="1">
    <location>
        <begin position="17"/>
        <end position="105"/>
    </location>
</feature>
<dbReference type="InterPro" id="IPR014710">
    <property type="entry name" value="RmlC-like_jellyroll"/>
</dbReference>
<dbReference type="Proteomes" id="UP000654345">
    <property type="component" value="Unassembled WGS sequence"/>
</dbReference>
<name>A0ABQ3V8F5_9CHLR</name>
<dbReference type="SUPFAM" id="SSF51182">
    <property type="entry name" value="RmlC-like cupins"/>
    <property type="match status" value="1"/>
</dbReference>
<evidence type="ECO:0000259" key="1">
    <source>
        <dbReference type="Pfam" id="PF12973"/>
    </source>
</evidence>
<dbReference type="Gene3D" id="2.60.120.10">
    <property type="entry name" value="Jelly Rolls"/>
    <property type="match status" value="1"/>
</dbReference>
<accession>A0ABQ3V8F5</accession>
<organism evidence="2 3">
    <name type="scientific">Ktedonobacter robiniae</name>
    <dbReference type="NCBI Taxonomy" id="2778365"/>
    <lineage>
        <taxon>Bacteria</taxon>
        <taxon>Bacillati</taxon>
        <taxon>Chloroflexota</taxon>
        <taxon>Ktedonobacteria</taxon>
        <taxon>Ktedonobacterales</taxon>
        <taxon>Ktedonobacteraceae</taxon>
        <taxon>Ktedonobacter</taxon>
    </lineage>
</organism>
<dbReference type="EMBL" id="BNJG01000006">
    <property type="protein sequence ID" value="GHO60822.1"/>
    <property type="molecule type" value="Genomic_DNA"/>
</dbReference>
<dbReference type="RefSeq" id="WP_201376845.1">
    <property type="nucleotide sequence ID" value="NZ_BNJG01000006.1"/>
</dbReference>
<dbReference type="InterPro" id="IPR011051">
    <property type="entry name" value="RmlC_Cupin_sf"/>
</dbReference>
<dbReference type="InterPro" id="IPR025979">
    <property type="entry name" value="ChrR-like_cupin_dom"/>
</dbReference>
<sequence>MSFNQTLQTSEIQAIPAPFPNTKGTVTLKILNADQPLGPALALLRMEPESEIARHLQERTTETLYVLEGDFINEGISYPAGTELNVKPLIAHGPHTTKNGCSVLVMFSYPSVLDDFKLA</sequence>
<evidence type="ECO:0000313" key="2">
    <source>
        <dbReference type="EMBL" id="GHO60822.1"/>
    </source>
</evidence>
<comment type="caution">
    <text evidence="2">The sequence shown here is derived from an EMBL/GenBank/DDBJ whole genome shotgun (WGS) entry which is preliminary data.</text>
</comment>
<evidence type="ECO:0000313" key="3">
    <source>
        <dbReference type="Proteomes" id="UP000654345"/>
    </source>
</evidence>
<keyword evidence="3" id="KW-1185">Reference proteome</keyword>
<gene>
    <name evidence="2" type="ORF">KSB_92970</name>
</gene>
<protein>
    <recommendedName>
        <fullName evidence="1">ChrR-like cupin domain-containing protein</fullName>
    </recommendedName>
</protein>
<reference evidence="2 3" key="1">
    <citation type="journal article" date="2021" name="Int. J. Syst. Evol. Microbiol.">
        <title>Reticulibacter mediterranei gen. nov., sp. nov., within the new family Reticulibacteraceae fam. nov., and Ktedonospora formicarum gen. nov., sp. nov., Ktedonobacter robiniae sp. nov., Dictyobacter formicarum sp. nov. and Dictyobacter arantiisoli sp. nov., belonging to the class Ktedonobacteria.</title>
        <authorList>
            <person name="Yabe S."/>
            <person name="Zheng Y."/>
            <person name="Wang C.M."/>
            <person name="Sakai Y."/>
            <person name="Abe K."/>
            <person name="Yokota A."/>
            <person name="Donadio S."/>
            <person name="Cavaletti L."/>
            <person name="Monciardini P."/>
        </authorList>
    </citation>
    <scope>NUCLEOTIDE SEQUENCE [LARGE SCALE GENOMIC DNA]</scope>
    <source>
        <strain evidence="2 3">SOSP1-30</strain>
    </source>
</reference>
<proteinExistence type="predicted"/>
<dbReference type="Pfam" id="PF12973">
    <property type="entry name" value="Cupin_7"/>
    <property type="match status" value="1"/>
</dbReference>